<comment type="subcellular location">
    <subcellularLocation>
        <location evidence="1 6">Cytoplasm</location>
        <location evidence="1 6">Nucleoid</location>
    </subcellularLocation>
</comment>
<dbReference type="PANTHER" id="PTHR38103:SF1">
    <property type="entry name" value="RECOMBINATION-ASSOCIATED PROTEIN RDGC"/>
    <property type="match status" value="1"/>
</dbReference>
<comment type="similarity">
    <text evidence="2 6">Belongs to the RdgC family.</text>
</comment>
<dbReference type="PANTHER" id="PTHR38103">
    <property type="entry name" value="RECOMBINATION-ASSOCIATED PROTEIN RDGC"/>
    <property type="match status" value="1"/>
</dbReference>
<dbReference type="HAMAP" id="MF_00194">
    <property type="entry name" value="RdgC"/>
    <property type="match status" value="1"/>
</dbReference>
<dbReference type="Pfam" id="PF04381">
    <property type="entry name" value="RdgC"/>
    <property type="match status" value="1"/>
</dbReference>
<proteinExistence type="inferred from homology"/>
<name>A0A7T4QXP3_9GAMM</name>
<sequence>MWFKNLLVYRFTRPFELTAEELNDKLDAMSFTPCGSQDQLSMGWATPLGDAGSELCHPCNGYIMLCLKQQEKVLPAAVVKEFLEDKVKEIEANDGRKPGRKERSQLKDEILFDLLPKAFVRSRRTYAYIDTRDNLLVIDSPSHKRAEDLMVLLRDSLGSLPVIPLQAKNTAQHVMTDWLVNSAPAGFEFGGECELKDRADESAVIRAKNQDLHSKQIQSHLESGMFVSKLALHWQGGIDFVVDDQLTIKRLNFDDMIRDKADDIHSDTFAEQFDADFSIMTAEIARLLPAVLEAFGGEAESEGEQAA</sequence>
<evidence type="ECO:0000256" key="3">
    <source>
        <dbReference type="ARBA" id="ARBA00022296"/>
    </source>
</evidence>
<dbReference type="GO" id="GO:0003690">
    <property type="term" value="F:double-stranded DNA binding"/>
    <property type="evidence" value="ECO:0007669"/>
    <property type="project" value="TreeGrafter"/>
</dbReference>
<gene>
    <name evidence="6 7" type="primary">rdgC</name>
    <name evidence="7" type="ORF">I6N98_09550</name>
</gene>
<dbReference type="RefSeq" id="WP_198568169.1">
    <property type="nucleotide sequence ID" value="NZ_CP066167.1"/>
</dbReference>
<organism evidence="7 8">
    <name type="scientific">Spongiibacter nanhainus</name>
    <dbReference type="NCBI Taxonomy" id="2794344"/>
    <lineage>
        <taxon>Bacteria</taxon>
        <taxon>Pseudomonadati</taxon>
        <taxon>Pseudomonadota</taxon>
        <taxon>Gammaproteobacteria</taxon>
        <taxon>Cellvibrionales</taxon>
        <taxon>Spongiibacteraceae</taxon>
        <taxon>Spongiibacter</taxon>
    </lineage>
</organism>
<dbReference type="GO" id="GO:0005737">
    <property type="term" value="C:cytoplasm"/>
    <property type="evidence" value="ECO:0007669"/>
    <property type="project" value="UniProtKB-UniRule"/>
</dbReference>
<keyword evidence="5 6" id="KW-0233">DNA recombination</keyword>
<evidence type="ECO:0000256" key="6">
    <source>
        <dbReference type="HAMAP-Rule" id="MF_00194"/>
    </source>
</evidence>
<keyword evidence="4 6" id="KW-0963">Cytoplasm</keyword>
<evidence type="ECO:0000256" key="4">
    <source>
        <dbReference type="ARBA" id="ARBA00022490"/>
    </source>
</evidence>
<protein>
    <recommendedName>
        <fullName evidence="3 6">Recombination-associated protein RdgC</fullName>
    </recommendedName>
</protein>
<dbReference type="GO" id="GO:0043590">
    <property type="term" value="C:bacterial nucleoid"/>
    <property type="evidence" value="ECO:0007669"/>
    <property type="project" value="TreeGrafter"/>
</dbReference>
<dbReference type="NCBIfam" id="NF001464">
    <property type="entry name" value="PRK00321.1-5"/>
    <property type="match status" value="1"/>
</dbReference>
<evidence type="ECO:0000256" key="5">
    <source>
        <dbReference type="ARBA" id="ARBA00023172"/>
    </source>
</evidence>
<dbReference type="InterPro" id="IPR007476">
    <property type="entry name" value="RdgC"/>
</dbReference>
<dbReference type="Proteomes" id="UP000596063">
    <property type="component" value="Chromosome"/>
</dbReference>
<comment type="function">
    <text evidence="6">May be involved in recombination.</text>
</comment>
<dbReference type="NCBIfam" id="NF001462">
    <property type="entry name" value="PRK00321.1-3"/>
    <property type="match status" value="1"/>
</dbReference>
<reference evidence="7 8" key="1">
    <citation type="submission" date="2020-12" db="EMBL/GenBank/DDBJ databases">
        <authorList>
            <person name="Shan Y."/>
        </authorList>
    </citation>
    <scope>NUCLEOTIDE SEQUENCE [LARGE SCALE GENOMIC DNA]</scope>
    <source>
        <strain evidence="8">csc3.9</strain>
    </source>
</reference>
<dbReference type="GO" id="GO:0000018">
    <property type="term" value="P:regulation of DNA recombination"/>
    <property type="evidence" value="ECO:0007669"/>
    <property type="project" value="TreeGrafter"/>
</dbReference>
<evidence type="ECO:0000256" key="1">
    <source>
        <dbReference type="ARBA" id="ARBA00004453"/>
    </source>
</evidence>
<dbReference type="KEGG" id="snan:I6N98_09550"/>
<evidence type="ECO:0000313" key="7">
    <source>
        <dbReference type="EMBL" id="QQD16649.1"/>
    </source>
</evidence>
<evidence type="ECO:0000256" key="2">
    <source>
        <dbReference type="ARBA" id="ARBA00008657"/>
    </source>
</evidence>
<dbReference type="EMBL" id="CP066167">
    <property type="protein sequence ID" value="QQD16649.1"/>
    <property type="molecule type" value="Genomic_DNA"/>
</dbReference>
<dbReference type="GO" id="GO:0006310">
    <property type="term" value="P:DNA recombination"/>
    <property type="evidence" value="ECO:0007669"/>
    <property type="project" value="UniProtKB-UniRule"/>
</dbReference>
<keyword evidence="8" id="KW-1185">Reference proteome</keyword>
<dbReference type="AlphaFoldDB" id="A0A7T4QXP3"/>
<accession>A0A7T4QXP3</accession>
<evidence type="ECO:0000313" key="8">
    <source>
        <dbReference type="Proteomes" id="UP000596063"/>
    </source>
</evidence>